<name>A0A5B0NHN8_PUCGR</name>
<feature type="region of interest" description="Disordered" evidence="1">
    <location>
        <begin position="141"/>
        <end position="178"/>
    </location>
</feature>
<feature type="region of interest" description="Disordered" evidence="1">
    <location>
        <begin position="39"/>
        <end position="58"/>
    </location>
</feature>
<gene>
    <name evidence="2" type="ORF">PGTUg99_028913</name>
</gene>
<dbReference type="EMBL" id="VDEP01000407">
    <property type="protein sequence ID" value="KAA1088243.1"/>
    <property type="molecule type" value="Genomic_DNA"/>
</dbReference>
<comment type="caution">
    <text evidence="2">The sequence shown here is derived from an EMBL/GenBank/DDBJ whole genome shotgun (WGS) entry which is preliminary data.</text>
</comment>
<evidence type="ECO:0000256" key="1">
    <source>
        <dbReference type="SAM" id="MobiDB-lite"/>
    </source>
</evidence>
<reference evidence="2 3" key="1">
    <citation type="submission" date="2019-05" db="EMBL/GenBank/DDBJ databases">
        <title>Emergence of the Ug99 lineage of the wheat stem rust pathogen through somatic hybridization.</title>
        <authorList>
            <person name="Li F."/>
            <person name="Upadhyaya N.M."/>
            <person name="Sperschneider J."/>
            <person name="Matny O."/>
            <person name="Nguyen-Phuc H."/>
            <person name="Mago R."/>
            <person name="Raley C."/>
            <person name="Miller M.E."/>
            <person name="Silverstein K.A.T."/>
            <person name="Henningsen E."/>
            <person name="Hirsch C.D."/>
            <person name="Visser B."/>
            <person name="Pretorius Z.A."/>
            <person name="Steffenson B.J."/>
            <person name="Schwessinger B."/>
            <person name="Dodds P.N."/>
            <person name="Figueroa M."/>
        </authorList>
    </citation>
    <scope>NUCLEOTIDE SEQUENCE [LARGE SCALE GENOMIC DNA]</scope>
    <source>
        <strain evidence="2 3">Ug99</strain>
    </source>
</reference>
<protein>
    <submittedName>
        <fullName evidence="2">Uncharacterized protein</fullName>
    </submittedName>
</protein>
<feature type="compositionally biased region" description="Basic and acidic residues" evidence="1">
    <location>
        <begin position="149"/>
        <end position="171"/>
    </location>
</feature>
<accession>A0A5B0NHN8</accession>
<proteinExistence type="predicted"/>
<evidence type="ECO:0000313" key="2">
    <source>
        <dbReference type="EMBL" id="KAA1088243.1"/>
    </source>
</evidence>
<organism evidence="2 3">
    <name type="scientific">Puccinia graminis f. sp. tritici</name>
    <dbReference type="NCBI Taxonomy" id="56615"/>
    <lineage>
        <taxon>Eukaryota</taxon>
        <taxon>Fungi</taxon>
        <taxon>Dikarya</taxon>
        <taxon>Basidiomycota</taxon>
        <taxon>Pucciniomycotina</taxon>
        <taxon>Pucciniomycetes</taxon>
        <taxon>Pucciniales</taxon>
        <taxon>Pucciniaceae</taxon>
        <taxon>Puccinia</taxon>
    </lineage>
</organism>
<sequence>MPRHVAVALDEGCFTEFSTPEGDRFRCEICKSRLLKDRSKHSKLKSHQERTSASKQQCSLSLTADQNVTNTTVNLEDEEGLSQEFHNVFLDRTFEKEREDDIHMENDSDSAEHIRPPLEEFDEPAPAENYWDSEDECELDWIDILPEDEANHHGEREQKKGDEEKEKKGKDSPWYPFRNKHVSQILELHPM</sequence>
<evidence type="ECO:0000313" key="3">
    <source>
        <dbReference type="Proteomes" id="UP000325313"/>
    </source>
</evidence>
<dbReference type="Proteomes" id="UP000325313">
    <property type="component" value="Unassembled WGS sequence"/>
</dbReference>
<dbReference type="AlphaFoldDB" id="A0A5B0NHN8"/>